<dbReference type="InterPro" id="IPR036480">
    <property type="entry name" value="CarbP_synth_ssu_N_sf"/>
</dbReference>
<dbReference type="PRINTS" id="PR00099">
    <property type="entry name" value="CPSGATASE"/>
</dbReference>
<comment type="catalytic activity">
    <reaction evidence="6">
        <text>hydrogencarbonate + L-glutamine + 2 ATP + H2O = carbamoyl phosphate + L-glutamate + 2 ADP + phosphate + 2 H(+)</text>
        <dbReference type="Rhea" id="RHEA:18633"/>
        <dbReference type="ChEBI" id="CHEBI:15377"/>
        <dbReference type="ChEBI" id="CHEBI:15378"/>
        <dbReference type="ChEBI" id="CHEBI:17544"/>
        <dbReference type="ChEBI" id="CHEBI:29985"/>
        <dbReference type="ChEBI" id="CHEBI:30616"/>
        <dbReference type="ChEBI" id="CHEBI:43474"/>
        <dbReference type="ChEBI" id="CHEBI:58228"/>
        <dbReference type="ChEBI" id="CHEBI:58359"/>
        <dbReference type="ChEBI" id="CHEBI:456216"/>
        <dbReference type="EC" id="6.3.5.5"/>
    </reaction>
</comment>
<dbReference type="Gene3D" id="3.50.30.20">
    <property type="entry name" value="Carbamoyl-phosphate synthase small subunit, N-terminal domain"/>
    <property type="match status" value="1"/>
</dbReference>
<sequence length="351" mass="39480">MKGFVTLKNGATFQGQIGNKNQKEVTGNIVFYTGMTGYEEIITHPSFHGQIVVFTFPLIGTCGWRGPDVEERRVKPAGIVVHETVTEAYHAEARETFLEAIEKASIPMITGVDTRALVRTIREQGETEAHIGFTSTFTSKDEEKTEDFIEEISVTKPVAFGESGPHIVMIDFGYTSAVVEKLVEHGHRVTIVPYHYTKQQIQQLAPDVIFFSNGPGNPLQLAPFFETYQQVAKAFPTFGMGLGHQVIALSFGAKTEKMHVGHHGMNQPVLCTTTNRVMMTKQHHSYQVIEESIPTFFHVQYRNINDRSIEGLSHETFPVRTVQFELNADSEHVFLECLDDLKKRGREKTYA</sequence>
<proteinExistence type="inferred from homology"/>
<accession>A0ABW0U4H1</accession>
<dbReference type="NCBIfam" id="NF009475">
    <property type="entry name" value="PRK12838.1"/>
    <property type="match status" value="1"/>
</dbReference>
<evidence type="ECO:0000256" key="5">
    <source>
        <dbReference type="ARBA" id="ARBA00044340"/>
    </source>
</evidence>
<dbReference type="Pfam" id="PF00117">
    <property type="entry name" value="GATase"/>
    <property type="match status" value="1"/>
</dbReference>
<dbReference type="EMBL" id="JBHSPF010000015">
    <property type="protein sequence ID" value="MFC5627863.1"/>
    <property type="molecule type" value="Genomic_DNA"/>
</dbReference>
<keyword evidence="9" id="KW-1185">Reference proteome</keyword>
<organism evidence="8 9">
    <name type="scientific">Aliibacillus thermotolerans</name>
    <dbReference type="NCBI Taxonomy" id="1834418"/>
    <lineage>
        <taxon>Bacteria</taxon>
        <taxon>Bacillati</taxon>
        <taxon>Bacillota</taxon>
        <taxon>Bacilli</taxon>
        <taxon>Bacillales</taxon>
        <taxon>Bacillaceae</taxon>
        <taxon>Aliibacillus</taxon>
    </lineage>
</organism>
<evidence type="ECO:0000256" key="2">
    <source>
        <dbReference type="ARBA" id="ARBA00007800"/>
    </source>
</evidence>
<name>A0ABW0U4H1_9BACI</name>
<evidence type="ECO:0000256" key="1">
    <source>
        <dbReference type="ARBA" id="ARBA00005077"/>
    </source>
</evidence>
<evidence type="ECO:0000256" key="4">
    <source>
        <dbReference type="ARBA" id="ARBA00022962"/>
    </source>
</evidence>
<dbReference type="Pfam" id="PF00988">
    <property type="entry name" value="CPSase_sm_chain"/>
    <property type="match status" value="1"/>
</dbReference>
<evidence type="ECO:0000313" key="9">
    <source>
        <dbReference type="Proteomes" id="UP001596143"/>
    </source>
</evidence>
<dbReference type="InterPro" id="IPR002474">
    <property type="entry name" value="CarbamoylP_synth_ssu_N"/>
</dbReference>
<evidence type="ECO:0000259" key="7">
    <source>
        <dbReference type="SMART" id="SM01097"/>
    </source>
</evidence>
<dbReference type="SMART" id="SM01097">
    <property type="entry name" value="CPSase_sm_chain"/>
    <property type="match status" value="1"/>
</dbReference>
<dbReference type="RefSeq" id="WP_270896253.1">
    <property type="nucleotide sequence ID" value="NZ_JBHSPF010000015.1"/>
</dbReference>
<comment type="caution">
    <text evidence="8">The sequence shown here is derived from an EMBL/GenBank/DDBJ whole genome shotgun (WGS) entry which is preliminary data.</text>
</comment>
<evidence type="ECO:0000256" key="6">
    <source>
        <dbReference type="ARBA" id="ARBA00048816"/>
    </source>
</evidence>
<dbReference type="InterPro" id="IPR050472">
    <property type="entry name" value="Anth_synth/Amidotransfase"/>
</dbReference>
<comment type="similarity">
    <text evidence="2">Belongs to the CarA family.</text>
</comment>
<comment type="pathway">
    <text evidence="1">Amino-acid biosynthesis; L-arginine biosynthesis; carbamoyl phosphate from bicarbonate: step 1/1.</text>
</comment>
<dbReference type="Proteomes" id="UP001596143">
    <property type="component" value="Unassembled WGS sequence"/>
</dbReference>
<reference evidence="9" key="1">
    <citation type="journal article" date="2019" name="Int. J. Syst. Evol. Microbiol.">
        <title>The Global Catalogue of Microorganisms (GCM) 10K type strain sequencing project: providing services to taxonomists for standard genome sequencing and annotation.</title>
        <authorList>
            <consortium name="The Broad Institute Genomics Platform"/>
            <consortium name="The Broad Institute Genome Sequencing Center for Infectious Disease"/>
            <person name="Wu L."/>
            <person name="Ma J."/>
        </authorList>
    </citation>
    <scope>NUCLEOTIDE SEQUENCE [LARGE SCALE GENOMIC DNA]</scope>
    <source>
        <strain evidence="9">CGMCC 1.15790</strain>
    </source>
</reference>
<gene>
    <name evidence="8" type="ORF">ACFPTR_03005</name>
</gene>
<dbReference type="PANTHER" id="PTHR43418:SF7">
    <property type="entry name" value="CARBAMOYL-PHOSPHATE SYNTHASE SMALL CHAIN"/>
    <property type="match status" value="1"/>
</dbReference>
<protein>
    <recommendedName>
        <fullName evidence="3">carbamoyl-phosphate synthase (glutamine-hydrolyzing)</fullName>
        <ecNumber evidence="3">6.3.5.5</ecNumber>
    </recommendedName>
    <alternativeName>
        <fullName evidence="5">Arginine-specific carbamoyl phosphate synthetase, glutamine chain</fullName>
    </alternativeName>
</protein>
<feature type="domain" description="Carbamoyl-phosphate synthase small subunit N-terminal" evidence="7">
    <location>
        <begin position="1"/>
        <end position="132"/>
    </location>
</feature>
<evidence type="ECO:0000256" key="3">
    <source>
        <dbReference type="ARBA" id="ARBA00012738"/>
    </source>
</evidence>
<dbReference type="PANTHER" id="PTHR43418">
    <property type="entry name" value="MULTIFUNCTIONAL TRYPTOPHAN BIOSYNTHESIS PROTEIN-RELATED"/>
    <property type="match status" value="1"/>
</dbReference>
<dbReference type="EC" id="6.3.5.5" evidence="3"/>
<keyword evidence="4" id="KW-0315">Glutamine amidotransferase</keyword>
<dbReference type="Gene3D" id="3.40.50.880">
    <property type="match status" value="1"/>
</dbReference>
<dbReference type="PROSITE" id="PS51273">
    <property type="entry name" value="GATASE_TYPE_1"/>
    <property type="match status" value="1"/>
</dbReference>
<dbReference type="InterPro" id="IPR017926">
    <property type="entry name" value="GATASE"/>
</dbReference>
<evidence type="ECO:0000313" key="8">
    <source>
        <dbReference type="EMBL" id="MFC5627863.1"/>
    </source>
</evidence>
<dbReference type="InterPro" id="IPR006274">
    <property type="entry name" value="CarbamoylP_synth_ssu"/>
</dbReference>
<dbReference type="SUPFAM" id="SSF52317">
    <property type="entry name" value="Class I glutamine amidotransferase-like"/>
    <property type="match status" value="1"/>
</dbReference>
<dbReference type="InterPro" id="IPR029062">
    <property type="entry name" value="Class_I_gatase-like"/>
</dbReference>
<dbReference type="NCBIfam" id="TIGR01368">
    <property type="entry name" value="CPSaseIIsmall"/>
    <property type="match status" value="1"/>
</dbReference>
<dbReference type="SUPFAM" id="SSF52021">
    <property type="entry name" value="Carbamoyl phosphate synthetase, small subunit N-terminal domain"/>
    <property type="match status" value="1"/>
</dbReference>